<evidence type="ECO:0000313" key="9">
    <source>
        <dbReference type="EMBL" id="AWN56025.1"/>
    </source>
</evidence>
<keyword evidence="5" id="KW-0687">Ribonucleoprotein</keyword>
<evidence type="ECO:0000256" key="3">
    <source>
        <dbReference type="ARBA" id="ARBA00022980"/>
    </source>
</evidence>
<geneLocation type="mitochondrion" evidence="11"/>
<name>A0A2U8XCK2_9PEZI</name>
<evidence type="ECO:0000313" key="8">
    <source>
        <dbReference type="EMBL" id="AWN56001.1"/>
    </source>
</evidence>
<protein>
    <recommendedName>
        <fullName evidence="6">Small ribosomal subunit protein uS3m</fullName>
    </recommendedName>
</protein>
<dbReference type="EMBL" id="MG593779">
    <property type="protein sequence ID" value="AWN56025.1"/>
    <property type="molecule type" value="Genomic_DNA"/>
</dbReference>
<reference evidence="7" key="1">
    <citation type="submission" date="2017-03" db="EMBL/GenBank/DDBJ databases">
        <authorList>
            <person name="Wang B."/>
        </authorList>
    </citation>
    <scope>NUCLEOTIDE SEQUENCE</scope>
</reference>
<evidence type="ECO:0000256" key="4">
    <source>
        <dbReference type="ARBA" id="ARBA00023128"/>
    </source>
</evidence>
<evidence type="ECO:0000256" key="1">
    <source>
        <dbReference type="ARBA" id="ARBA00004173"/>
    </source>
</evidence>
<dbReference type="AlphaFoldDB" id="A0A2U8XCK2"/>
<dbReference type="GO" id="GO:0005739">
    <property type="term" value="C:mitochondrion"/>
    <property type="evidence" value="ECO:0007669"/>
    <property type="project" value="UniProtKB-SubCell"/>
</dbReference>
<accession>A0A2U8XCK2</accession>
<dbReference type="EMBL" id="MG593782">
    <property type="protein sequence ID" value="AWN56062.1"/>
    <property type="molecule type" value="Genomic_DNA"/>
</dbReference>
<dbReference type="GO" id="GO:0006412">
    <property type="term" value="P:translation"/>
    <property type="evidence" value="ECO:0007669"/>
    <property type="project" value="InterPro"/>
</dbReference>
<evidence type="ECO:0000256" key="6">
    <source>
        <dbReference type="ARBA" id="ARBA00035157"/>
    </source>
</evidence>
<evidence type="ECO:0000313" key="7">
    <source>
        <dbReference type="EMBL" id="ASM91496.1"/>
    </source>
</evidence>
<dbReference type="GO" id="GO:0003735">
    <property type="term" value="F:structural constituent of ribosome"/>
    <property type="evidence" value="ECO:0007669"/>
    <property type="project" value="InterPro"/>
</dbReference>
<dbReference type="EMBL" id="MG593777">
    <property type="protein sequence ID" value="AWN56001.1"/>
    <property type="molecule type" value="Genomic_DNA"/>
</dbReference>
<keyword evidence="3 11" id="KW-0689">Ribosomal protein</keyword>
<gene>
    <name evidence="11" type="primary">rps3</name>
</gene>
<dbReference type="EMBL" id="MG593780">
    <property type="protein sequence ID" value="AWN56038.1"/>
    <property type="molecule type" value="Genomic_DNA"/>
</dbReference>
<reference evidence="11" key="2">
    <citation type="submission" date="2017-11" db="EMBL/GenBank/DDBJ databases">
        <authorList>
            <person name="Han C.G."/>
        </authorList>
    </citation>
    <scope>NUCLEOTIDE SEQUENCE</scope>
    <source>
        <strain evidence="8">PGLT3</strain>
        <strain evidence="9">PGYC4</strain>
        <strain evidence="10">PGYT19</strain>
        <strain evidence="11">PGZH18</strain>
    </source>
</reference>
<dbReference type="InterPro" id="IPR036419">
    <property type="entry name" value="Ribosomal_S3_C_sf"/>
</dbReference>
<evidence type="ECO:0000256" key="2">
    <source>
        <dbReference type="ARBA" id="ARBA00010761"/>
    </source>
</evidence>
<evidence type="ECO:0000313" key="11">
    <source>
        <dbReference type="EMBL" id="AWN56062.1"/>
    </source>
</evidence>
<keyword evidence="4 11" id="KW-0496">Mitochondrion</keyword>
<proteinExistence type="inferred from homology"/>
<evidence type="ECO:0000313" key="10">
    <source>
        <dbReference type="EMBL" id="AWN56038.1"/>
    </source>
</evidence>
<dbReference type="GO" id="GO:1990904">
    <property type="term" value="C:ribonucleoprotein complex"/>
    <property type="evidence" value="ECO:0007669"/>
    <property type="project" value="UniProtKB-KW"/>
</dbReference>
<organism evidence="11">
    <name type="scientific">Botryosphaeria kuwatsukai</name>
    <dbReference type="NCBI Taxonomy" id="2021124"/>
    <lineage>
        <taxon>Eukaryota</taxon>
        <taxon>Fungi</taxon>
        <taxon>Dikarya</taxon>
        <taxon>Ascomycota</taxon>
        <taxon>Pezizomycotina</taxon>
        <taxon>Dothideomycetes</taxon>
        <taxon>Dothideomycetes incertae sedis</taxon>
        <taxon>Botryosphaeriales</taxon>
        <taxon>Botryosphaeriaceae</taxon>
        <taxon>Botryosphaeria</taxon>
    </lineage>
</organism>
<sequence>MLNIFLIKSKKNDELLDNKQTSLLNEISFPSQNKDVSSKKPKRGETRHYLPATKEWLNSIYTYNVNYMKSLAITDNVVNKIIKSYFFLRLVYMKNIFKGMSKRQRLLSVNRIFVSKAEMKHTNNKVIITLYTYNKEKNYFIRKLISLRYVLIFKNNYLNLINLKRKSILKNIHKVSFLMYNILKKKDLLKNYESNKQVFNALIKRNELLKGEKHEKLFEKFNDNIQWKTFEKQFFSTTLLAEQEKKEFTGSPAPVGAGPRLGEASPIIINVLQNYVKELYIYYLKKSLAVMSRKEMLYLYYNQILSLNNYKFNKSFISNKGLGLVSLISKIYNKKVEFNIVDLKSSHLNSDIFSDSISTKLNDRKKRVLRVLKKALSLVRLMPSHLLHKNISNSINEDNIEKIGLSFIKNKTINGVRLEASGRLTRRLTASRSISKLKYIGNLRNISSYNNKISSVMLRGHVKSNIQYTNINSKTPNGAYGLKVWVSSY</sequence>
<dbReference type="Gene3D" id="3.30.1140.32">
    <property type="entry name" value="Ribosomal protein S3, C-terminal domain"/>
    <property type="match status" value="1"/>
</dbReference>
<comment type="similarity">
    <text evidence="2">Belongs to the universal ribosomal protein uS3 family.</text>
</comment>
<dbReference type="InterPro" id="IPR007980">
    <property type="entry name" value="Ribosomal_uS3m_fun"/>
</dbReference>
<comment type="subcellular location">
    <subcellularLocation>
        <location evidence="1">Mitochondrion</location>
    </subcellularLocation>
</comment>
<dbReference type="EMBL" id="KY801667">
    <property type="protein sequence ID" value="ASM91496.1"/>
    <property type="molecule type" value="Genomic_DNA"/>
</dbReference>
<dbReference type="Pfam" id="PF05316">
    <property type="entry name" value="VAR1"/>
    <property type="match status" value="1"/>
</dbReference>
<dbReference type="GO" id="GO:0005840">
    <property type="term" value="C:ribosome"/>
    <property type="evidence" value="ECO:0007669"/>
    <property type="project" value="UniProtKB-KW"/>
</dbReference>
<evidence type="ECO:0000256" key="5">
    <source>
        <dbReference type="ARBA" id="ARBA00023274"/>
    </source>
</evidence>